<gene>
    <name evidence="1" type="ORF">ITJ86_07695</name>
</gene>
<keyword evidence="2" id="KW-1185">Reference proteome</keyword>
<dbReference type="RefSeq" id="WP_195871056.1">
    <property type="nucleotide sequence ID" value="NZ_JADOET010000005.1"/>
</dbReference>
<sequence length="220" mass="24800">MNKNNTIKPWDFNFKAFFMLIGFLFVALSLQAQNVLEKELTAERIDSIVIDGNQIFKITVVTSKTNQIKIVSTLDGEYQNEFQVEMRENNHTLYLHLEHLSFSEIPDDKRNAHKVIAATLQLEIPEERSLDIVSDIGSVDLNGTFNSLYIQLSRGRCYVEADTKTATINTLDGDIIVVTDNAAVTANSNHGKITVDEFYNAISTWKLKSINGNITVEKPD</sequence>
<evidence type="ECO:0008006" key="3">
    <source>
        <dbReference type="Google" id="ProtNLM"/>
    </source>
</evidence>
<evidence type="ECO:0000313" key="1">
    <source>
        <dbReference type="EMBL" id="MBF8149779.1"/>
    </source>
</evidence>
<accession>A0ABS0EH60</accession>
<dbReference type="Proteomes" id="UP000611215">
    <property type="component" value="Unassembled WGS sequence"/>
</dbReference>
<name>A0ABS0EH60_9FLAO</name>
<proteinExistence type="predicted"/>
<dbReference type="EMBL" id="JADOET010000005">
    <property type="protein sequence ID" value="MBF8149779.1"/>
    <property type="molecule type" value="Genomic_DNA"/>
</dbReference>
<comment type="caution">
    <text evidence="1">The sequence shown here is derived from an EMBL/GenBank/DDBJ whole genome shotgun (WGS) entry which is preliminary data.</text>
</comment>
<organism evidence="1 2">
    <name type="scientific">Winogradskyella marina</name>
    <dbReference type="NCBI Taxonomy" id="2785530"/>
    <lineage>
        <taxon>Bacteria</taxon>
        <taxon>Pseudomonadati</taxon>
        <taxon>Bacteroidota</taxon>
        <taxon>Flavobacteriia</taxon>
        <taxon>Flavobacteriales</taxon>
        <taxon>Flavobacteriaceae</taxon>
        <taxon>Winogradskyella</taxon>
    </lineage>
</organism>
<dbReference type="Gene3D" id="2.160.20.120">
    <property type="match status" value="1"/>
</dbReference>
<evidence type="ECO:0000313" key="2">
    <source>
        <dbReference type="Proteomes" id="UP000611215"/>
    </source>
</evidence>
<reference evidence="1 2" key="1">
    <citation type="submission" date="2020-11" db="EMBL/GenBank/DDBJ databases">
        <title>Winogradskyella marina sp. nov., isolated from marine sediment.</title>
        <authorList>
            <person name="Bo J."/>
            <person name="Wang S."/>
            <person name="Song X."/>
            <person name="Du Z."/>
        </authorList>
    </citation>
    <scope>NUCLEOTIDE SEQUENCE [LARGE SCALE GENOMIC DNA]</scope>
    <source>
        <strain evidence="1 2">F6397</strain>
    </source>
</reference>
<protein>
    <recommendedName>
        <fullName evidence="3">Adhesin domain-containing protein</fullName>
    </recommendedName>
</protein>